<gene>
    <name evidence="1" type="ORF">LIER_15524</name>
</gene>
<sequence>MDNKTKSCTCQSALSTCTVKEDSKNYIHKRKEVNHQHGLRNGINGNGLPSILGPSPSYARSCPPRRPPHAIVDIIQRSIHKVVVSSLSIPMIDVVSPLDSRVDPFNKGSCCEKSKIISEPMSIISSYSKQDRGVQFGINELEVNKFSQKEIL</sequence>
<dbReference type="AlphaFoldDB" id="A0AAV3Q3A6"/>
<reference evidence="1 2" key="1">
    <citation type="submission" date="2024-01" db="EMBL/GenBank/DDBJ databases">
        <title>The complete chloroplast genome sequence of Lithospermum erythrorhizon: insights into the phylogenetic relationship among Boraginaceae species and the maternal lineages of purple gromwells.</title>
        <authorList>
            <person name="Okada T."/>
            <person name="Watanabe K."/>
        </authorList>
    </citation>
    <scope>NUCLEOTIDE SEQUENCE [LARGE SCALE GENOMIC DNA]</scope>
</reference>
<protein>
    <submittedName>
        <fullName evidence="1">Uncharacterized protein</fullName>
    </submittedName>
</protein>
<evidence type="ECO:0000313" key="2">
    <source>
        <dbReference type="Proteomes" id="UP001454036"/>
    </source>
</evidence>
<proteinExistence type="predicted"/>
<accession>A0AAV3Q3A6</accession>
<comment type="caution">
    <text evidence="1">The sequence shown here is derived from an EMBL/GenBank/DDBJ whole genome shotgun (WGS) entry which is preliminary data.</text>
</comment>
<organism evidence="1 2">
    <name type="scientific">Lithospermum erythrorhizon</name>
    <name type="common">Purple gromwell</name>
    <name type="synonym">Lithospermum officinale var. erythrorhizon</name>
    <dbReference type="NCBI Taxonomy" id="34254"/>
    <lineage>
        <taxon>Eukaryota</taxon>
        <taxon>Viridiplantae</taxon>
        <taxon>Streptophyta</taxon>
        <taxon>Embryophyta</taxon>
        <taxon>Tracheophyta</taxon>
        <taxon>Spermatophyta</taxon>
        <taxon>Magnoliopsida</taxon>
        <taxon>eudicotyledons</taxon>
        <taxon>Gunneridae</taxon>
        <taxon>Pentapetalae</taxon>
        <taxon>asterids</taxon>
        <taxon>lamiids</taxon>
        <taxon>Boraginales</taxon>
        <taxon>Boraginaceae</taxon>
        <taxon>Boraginoideae</taxon>
        <taxon>Lithospermeae</taxon>
        <taxon>Lithospermum</taxon>
    </lineage>
</organism>
<keyword evidence="2" id="KW-1185">Reference proteome</keyword>
<evidence type="ECO:0000313" key="1">
    <source>
        <dbReference type="EMBL" id="GAA0158519.1"/>
    </source>
</evidence>
<name>A0AAV3Q3A6_LITER</name>
<dbReference type="EMBL" id="BAABME010003367">
    <property type="protein sequence ID" value="GAA0158519.1"/>
    <property type="molecule type" value="Genomic_DNA"/>
</dbReference>
<dbReference type="Proteomes" id="UP001454036">
    <property type="component" value="Unassembled WGS sequence"/>
</dbReference>